<accession>A0A0F9LUZ1</accession>
<evidence type="ECO:0000313" key="1">
    <source>
        <dbReference type="EMBL" id="KKM68180.1"/>
    </source>
</evidence>
<reference evidence="1" key="1">
    <citation type="journal article" date="2015" name="Nature">
        <title>Complex archaea that bridge the gap between prokaryotes and eukaryotes.</title>
        <authorList>
            <person name="Spang A."/>
            <person name="Saw J.H."/>
            <person name="Jorgensen S.L."/>
            <person name="Zaremba-Niedzwiedzka K."/>
            <person name="Martijn J."/>
            <person name="Lind A.E."/>
            <person name="van Eijk R."/>
            <person name="Schleper C."/>
            <person name="Guy L."/>
            <person name="Ettema T.J."/>
        </authorList>
    </citation>
    <scope>NUCLEOTIDE SEQUENCE</scope>
</reference>
<proteinExistence type="predicted"/>
<dbReference type="AlphaFoldDB" id="A0A0F9LUZ1"/>
<gene>
    <name evidence="1" type="ORF">LCGC14_1463540</name>
</gene>
<dbReference type="EMBL" id="LAZR01010214">
    <property type="protein sequence ID" value="KKM68180.1"/>
    <property type="molecule type" value="Genomic_DNA"/>
</dbReference>
<organism evidence="1">
    <name type="scientific">marine sediment metagenome</name>
    <dbReference type="NCBI Taxonomy" id="412755"/>
    <lineage>
        <taxon>unclassified sequences</taxon>
        <taxon>metagenomes</taxon>
        <taxon>ecological metagenomes</taxon>
    </lineage>
</organism>
<sequence>MSSHIPSVKRKKYDNKVKAANGIYRDISPGFKMSAMIRLTNRNHETIKYHVYCFTEMLMESDRKR</sequence>
<name>A0A0F9LUZ1_9ZZZZ</name>
<comment type="caution">
    <text evidence="1">The sequence shown here is derived from an EMBL/GenBank/DDBJ whole genome shotgun (WGS) entry which is preliminary data.</text>
</comment>
<protein>
    <submittedName>
        <fullName evidence="1">Uncharacterized protein</fullName>
    </submittedName>
</protein>